<dbReference type="SUPFAM" id="SSF56235">
    <property type="entry name" value="N-terminal nucleophile aminohydrolases (Ntn hydrolases)"/>
    <property type="match status" value="1"/>
</dbReference>
<dbReference type="GO" id="GO:0000287">
    <property type="term" value="F:magnesium ion binding"/>
    <property type="evidence" value="ECO:0007669"/>
    <property type="project" value="UniProtKB-UniRule"/>
</dbReference>
<reference evidence="13 14" key="1">
    <citation type="submission" date="2013-07" db="EMBL/GenBank/DDBJ databases">
        <title>Genome of Archaeoglobus fulgidus.</title>
        <authorList>
            <person name="Fiebig A."/>
            <person name="Birkeland N.-K."/>
        </authorList>
    </citation>
    <scope>NUCLEOTIDE SEQUENCE [LARGE SCALE GENOMIC DNA]</scope>
    <source>
        <strain evidence="13 14">DSM 8774</strain>
    </source>
</reference>
<comment type="catalytic activity">
    <reaction evidence="7 8">
        <text>5-phospho-beta-D-ribosylamine + L-glutamate + diphosphate = 5-phospho-alpha-D-ribose 1-diphosphate + L-glutamine + H2O</text>
        <dbReference type="Rhea" id="RHEA:14905"/>
        <dbReference type="ChEBI" id="CHEBI:15377"/>
        <dbReference type="ChEBI" id="CHEBI:29985"/>
        <dbReference type="ChEBI" id="CHEBI:33019"/>
        <dbReference type="ChEBI" id="CHEBI:58017"/>
        <dbReference type="ChEBI" id="CHEBI:58359"/>
        <dbReference type="ChEBI" id="CHEBI:58681"/>
        <dbReference type="EC" id="2.4.2.14"/>
    </reaction>
</comment>
<evidence type="ECO:0000256" key="5">
    <source>
        <dbReference type="ARBA" id="ARBA00022755"/>
    </source>
</evidence>
<dbReference type="RefSeq" id="WP_048095360.1">
    <property type="nucleotide sequence ID" value="NZ_CP006577.1"/>
</dbReference>
<evidence type="ECO:0000259" key="12">
    <source>
        <dbReference type="PROSITE" id="PS51278"/>
    </source>
</evidence>
<evidence type="ECO:0000256" key="11">
    <source>
        <dbReference type="PIRSR" id="PIRSR000485-3"/>
    </source>
</evidence>
<comment type="cofactor">
    <cofactor evidence="7 11">
        <name>[4Fe-4S] cluster</name>
        <dbReference type="ChEBI" id="CHEBI:49883"/>
    </cofactor>
    <text evidence="7 11">Binds 1 [4Fe-4S] cluster per subunit.</text>
</comment>
<evidence type="ECO:0000313" key="14">
    <source>
        <dbReference type="Proteomes" id="UP000028501"/>
    </source>
</evidence>
<dbReference type="Gene3D" id="3.40.50.2020">
    <property type="match status" value="1"/>
</dbReference>
<dbReference type="Gene3D" id="3.60.20.10">
    <property type="entry name" value="Glutamine Phosphoribosylpyrophosphate, subunit 1, domain 1"/>
    <property type="match status" value="1"/>
</dbReference>
<dbReference type="SUPFAM" id="SSF53271">
    <property type="entry name" value="PRTase-like"/>
    <property type="match status" value="1"/>
</dbReference>
<evidence type="ECO:0000256" key="2">
    <source>
        <dbReference type="ARBA" id="ARBA00010138"/>
    </source>
</evidence>
<protein>
    <recommendedName>
        <fullName evidence="7">Amidophosphoribosyltransferase</fullName>
        <shortName evidence="7">ATase</shortName>
        <ecNumber evidence="7">2.4.2.14</ecNumber>
    </recommendedName>
    <alternativeName>
        <fullName evidence="7">Glutamine phosphoribosylpyrophosphate amidotransferase</fullName>
        <shortName evidence="7">GPATase</shortName>
    </alternativeName>
</protein>
<keyword evidence="7 11" id="KW-0408">Iron</keyword>
<evidence type="ECO:0000256" key="10">
    <source>
        <dbReference type="PIRSR" id="PIRSR000485-2"/>
    </source>
</evidence>
<dbReference type="HOGENOM" id="CLU_022389_3_1_2"/>
<proteinExistence type="inferred from homology"/>
<dbReference type="InterPro" id="IPR029057">
    <property type="entry name" value="PRTase-like"/>
</dbReference>
<feature type="domain" description="Glutamine amidotransferase type-2" evidence="12">
    <location>
        <begin position="2"/>
        <end position="223"/>
    </location>
</feature>
<keyword evidence="7 10" id="KW-0460">Magnesium</keyword>
<dbReference type="EC" id="2.4.2.14" evidence="7"/>
<evidence type="ECO:0000256" key="3">
    <source>
        <dbReference type="ARBA" id="ARBA00022676"/>
    </source>
</evidence>
<dbReference type="PROSITE" id="PS51278">
    <property type="entry name" value="GATASE_TYPE_2"/>
    <property type="match status" value="1"/>
</dbReference>
<evidence type="ECO:0000256" key="6">
    <source>
        <dbReference type="ARBA" id="ARBA00022962"/>
    </source>
</evidence>
<dbReference type="PIRSF" id="PIRSF000485">
    <property type="entry name" value="Amd_phspho_trans"/>
    <property type="match status" value="1"/>
</dbReference>
<dbReference type="AlphaFoldDB" id="A0A075WDI3"/>
<comment type="cofactor">
    <cofactor evidence="7 10">
        <name>Mg(2+)</name>
        <dbReference type="ChEBI" id="CHEBI:18420"/>
    </cofactor>
    <text evidence="7 10">Binds 1 Mg(2+) ion per subunit.</text>
</comment>
<dbReference type="GO" id="GO:0009113">
    <property type="term" value="P:purine nucleobase biosynthetic process"/>
    <property type="evidence" value="ECO:0007669"/>
    <property type="project" value="UniProtKB-UniRule"/>
</dbReference>
<feature type="binding site" evidence="7 10">
    <location>
        <position position="348"/>
    </location>
    <ligand>
        <name>Mg(2+)</name>
        <dbReference type="ChEBI" id="CHEBI:18420"/>
    </ligand>
</feature>
<organism evidence="13 14">
    <name type="scientific">Archaeoglobus fulgidus DSM 8774</name>
    <dbReference type="NCBI Taxonomy" id="1344584"/>
    <lineage>
        <taxon>Archaea</taxon>
        <taxon>Methanobacteriati</taxon>
        <taxon>Methanobacteriota</taxon>
        <taxon>Archaeoglobi</taxon>
        <taxon>Archaeoglobales</taxon>
        <taxon>Archaeoglobaceae</taxon>
        <taxon>Archaeoglobus</taxon>
    </lineage>
</organism>
<dbReference type="GeneID" id="24794471"/>
<dbReference type="InterPro" id="IPR000836">
    <property type="entry name" value="PRTase_dom"/>
</dbReference>
<dbReference type="CDD" id="cd06223">
    <property type="entry name" value="PRTases_typeI"/>
    <property type="match status" value="1"/>
</dbReference>
<evidence type="ECO:0000256" key="8">
    <source>
        <dbReference type="PIRNR" id="PIRNR000485"/>
    </source>
</evidence>
<keyword evidence="3 7" id="KW-0328">Glycosyltransferase</keyword>
<dbReference type="InterPro" id="IPR017932">
    <property type="entry name" value="GATase_2_dom"/>
</dbReference>
<feature type="binding site" evidence="7 11">
    <location>
        <position position="438"/>
    </location>
    <ligand>
        <name>[4Fe-4S] cluster</name>
        <dbReference type="ChEBI" id="CHEBI:49883"/>
    </ligand>
</feature>
<name>A0A075WDI3_ARCFL</name>
<dbReference type="Pfam" id="PF13522">
    <property type="entry name" value="GATase_6"/>
    <property type="match status" value="1"/>
</dbReference>
<dbReference type="GO" id="GO:0051539">
    <property type="term" value="F:4 iron, 4 sulfur cluster binding"/>
    <property type="evidence" value="ECO:0007669"/>
    <property type="project" value="UniProtKB-KW"/>
</dbReference>
<evidence type="ECO:0000256" key="1">
    <source>
        <dbReference type="ARBA" id="ARBA00005209"/>
    </source>
</evidence>
<evidence type="ECO:0000313" key="13">
    <source>
        <dbReference type="EMBL" id="AIG97747.1"/>
    </source>
</evidence>
<keyword evidence="7" id="KW-0004">4Fe-4S</keyword>
<dbReference type="KEGG" id="afg:AFULGI_00009580"/>
<dbReference type="PANTHER" id="PTHR11907">
    <property type="entry name" value="AMIDOPHOSPHORIBOSYLTRANSFERASE"/>
    <property type="match status" value="1"/>
</dbReference>
<dbReference type="UniPathway" id="UPA00074">
    <property type="reaction ID" value="UER00124"/>
</dbReference>
<accession>A0A075WDI3</accession>
<comment type="pathway">
    <text evidence="1 7 8">Purine metabolism; IMP biosynthesis via de novo pathway; N(1)-(5-phospho-D-ribosyl)glycinamide from 5-phospho-alpha-D-ribose 1-diphosphate: step 1/2.</text>
</comment>
<dbReference type="InterPro" id="IPR005854">
    <property type="entry name" value="PurF"/>
</dbReference>
<dbReference type="EMBL" id="CP006577">
    <property type="protein sequence ID" value="AIG97747.1"/>
    <property type="molecule type" value="Genomic_DNA"/>
</dbReference>
<dbReference type="Proteomes" id="UP000028501">
    <property type="component" value="Chromosome"/>
</dbReference>
<comment type="similarity">
    <text evidence="2 7 8">In the C-terminal section; belongs to the purine/pyrimidine phosphoribosyltransferase family.</text>
</comment>
<dbReference type="GO" id="GO:0006189">
    <property type="term" value="P:'de novo' IMP biosynthetic process"/>
    <property type="evidence" value="ECO:0007669"/>
    <property type="project" value="UniProtKB-UniRule"/>
</dbReference>
<gene>
    <name evidence="7" type="primary">purF</name>
    <name evidence="13" type="ORF">AFULGI_00009580</name>
</gene>
<evidence type="ECO:0000256" key="7">
    <source>
        <dbReference type="HAMAP-Rule" id="MF_01931"/>
    </source>
</evidence>
<feature type="binding site" evidence="7 11">
    <location>
        <position position="441"/>
    </location>
    <ligand>
        <name>[4Fe-4S] cluster</name>
        <dbReference type="ChEBI" id="CHEBI:49883"/>
    </ligand>
</feature>
<evidence type="ECO:0000256" key="9">
    <source>
        <dbReference type="PIRSR" id="PIRSR000485-1"/>
    </source>
</evidence>
<dbReference type="HAMAP" id="MF_01931">
    <property type="entry name" value="PurF"/>
    <property type="match status" value="1"/>
</dbReference>
<keyword evidence="4 7" id="KW-0808">Transferase</keyword>
<sequence>MCGVVGIYHPDGELAPRLAYYSLFSLQHRGQESAGIASFDNHIRQKRGMGLVTEVFNDEDFELLAGKSVIGHVRYSTTGRSRLENAQPFVVKSKAGYIAVAHNGNLVNYSQLRNELENEGRVFTTDSDTEVISQLLSKFLIEEGDIINALERLNESLVGSYTMTMLVDDAVIGYRDPLGFKPLCVGRIDDGYVICSESCAIDALGGEFIRDVQPGEAAIIKDGELEFVKIAKSERRAVCIFEYIYFARPDSIIDGISVYKARSEMGKVLARESPVEADFVSAVPDSGITAAIGYAQESGLPYFEGLIKNRYVGRTFIMPVQSLRETSVRLKVNVVRENVRGRRVVLVDDSIVRGTTSRRIVQMIKDAGAKEVHMRIGSPPIIAPCYFGIDMKSREELIAASHTVEEIGRIFGTDSLAYLSLEGLLEAVRRAGGKRGYCLACLTSKYPVSVPGEECEC</sequence>
<feature type="active site" description="Nucleophile" evidence="7 9">
    <location>
        <position position="2"/>
    </location>
</feature>
<keyword evidence="5 7" id="KW-0658">Purine biosynthesis</keyword>
<keyword evidence="7 11" id="KW-0411">Iron-sulfur</keyword>
<feature type="binding site" evidence="7 11">
    <location>
        <position position="385"/>
    </location>
    <ligand>
        <name>[4Fe-4S] cluster</name>
        <dbReference type="ChEBI" id="CHEBI:49883"/>
    </ligand>
</feature>
<feature type="binding site" evidence="7 10">
    <location>
        <position position="286"/>
    </location>
    <ligand>
        <name>Mg(2+)</name>
        <dbReference type="ChEBI" id="CHEBI:18420"/>
    </ligand>
</feature>
<keyword evidence="6 7" id="KW-0315">Glutamine amidotransferase</keyword>
<evidence type="ECO:0000256" key="4">
    <source>
        <dbReference type="ARBA" id="ARBA00022679"/>
    </source>
</evidence>
<dbReference type="GO" id="GO:0004044">
    <property type="term" value="F:amidophosphoribosyltransferase activity"/>
    <property type="evidence" value="ECO:0007669"/>
    <property type="project" value="UniProtKB-UniRule"/>
</dbReference>
<feature type="binding site" evidence="7 11">
    <location>
        <position position="239"/>
    </location>
    <ligand>
        <name>[4Fe-4S] cluster</name>
        <dbReference type="ChEBI" id="CHEBI:49883"/>
    </ligand>
</feature>
<dbReference type="Pfam" id="PF00156">
    <property type="entry name" value="Pribosyltran"/>
    <property type="match status" value="1"/>
</dbReference>
<dbReference type="InterPro" id="IPR035584">
    <property type="entry name" value="PurF_N"/>
</dbReference>
<dbReference type="NCBIfam" id="TIGR01134">
    <property type="entry name" value="purF"/>
    <property type="match status" value="1"/>
</dbReference>
<comment type="function">
    <text evidence="7">Catalyzes the formation of phosphoribosylamine from phosphoribosylpyrophosphate (PRPP) and glutamine.</text>
</comment>
<feature type="binding site" evidence="7 10">
    <location>
        <position position="349"/>
    </location>
    <ligand>
        <name>Mg(2+)</name>
        <dbReference type="ChEBI" id="CHEBI:18420"/>
    </ligand>
</feature>
<keyword evidence="7 10" id="KW-0479">Metal-binding</keyword>
<dbReference type="InterPro" id="IPR029055">
    <property type="entry name" value="Ntn_hydrolases_N"/>
</dbReference>
<dbReference type="CDD" id="cd00715">
    <property type="entry name" value="GPATase_N"/>
    <property type="match status" value="1"/>
</dbReference>